<dbReference type="STRING" id="29170.A0A368H6N9"/>
<name>A0A368H6N9_ANCCA</name>
<protein>
    <recommendedName>
        <fullName evidence="1">SCP domain-containing protein</fullName>
    </recommendedName>
</protein>
<dbReference type="Gene3D" id="3.40.33.10">
    <property type="entry name" value="CAP"/>
    <property type="match status" value="1"/>
</dbReference>
<accession>A0A368H6N9</accession>
<comment type="caution">
    <text evidence="2">The sequence shown here is derived from an EMBL/GenBank/DDBJ whole genome shotgun (WGS) entry which is preliminary data.</text>
</comment>
<evidence type="ECO:0000259" key="1">
    <source>
        <dbReference type="Pfam" id="PF00188"/>
    </source>
</evidence>
<dbReference type="Proteomes" id="UP000252519">
    <property type="component" value="Unassembled WGS sequence"/>
</dbReference>
<dbReference type="InterPro" id="IPR014044">
    <property type="entry name" value="CAP_dom"/>
</dbReference>
<feature type="domain" description="SCP" evidence="1">
    <location>
        <begin position="5"/>
        <end position="32"/>
    </location>
</feature>
<keyword evidence="3" id="KW-1185">Reference proteome</keyword>
<dbReference type="EMBL" id="JOJR01000008">
    <property type="protein sequence ID" value="RCN52266.1"/>
    <property type="molecule type" value="Genomic_DNA"/>
</dbReference>
<dbReference type="Pfam" id="PF00188">
    <property type="entry name" value="CAP"/>
    <property type="match status" value="1"/>
</dbReference>
<dbReference type="SUPFAM" id="SSF55797">
    <property type="entry name" value="PR-1-like"/>
    <property type="match status" value="1"/>
</dbReference>
<sequence length="66" mass="7168">MCQTLQMAWALSTRIGCAVVNCQSKTFTVCRYRQRGNIVNHPIYQTGPPCFACATICLGEGLCAAP</sequence>
<dbReference type="InterPro" id="IPR035940">
    <property type="entry name" value="CAP_sf"/>
</dbReference>
<dbReference type="OrthoDB" id="5874910at2759"/>
<evidence type="ECO:0000313" key="3">
    <source>
        <dbReference type="Proteomes" id="UP000252519"/>
    </source>
</evidence>
<proteinExistence type="predicted"/>
<organism evidence="2 3">
    <name type="scientific">Ancylostoma caninum</name>
    <name type="common">Dog hookworm</name>
    <dbReference type="NCBI Taxonomy" id="29170"/>
    <lineage>
        <taxon>Eukaryota</taxon>
        <taxon>Metazoa</taxon>
        <taxon>Ecdysozoa</taxon>
        <taxon>Nematoda</taxon>
        <taxon>Chromadorea</taxon>
        <taxon>Rhabditida</taxon>
        <taxon>Rhabditina</taxon>
        <taxon>Rhabditomorpha</taxon>
        <taxon>Strongyloidea</taxon>
        <taxon>Ancylostomatidae</taxon>
        <taxon>Ancylostomatinae</taxon>
        <taxon>Ancylostoma</taxon>
    </lineage>
</organism>
<dbReference type="AlphaFoldDB" id="A0A368H6N9"/>
<gene>
    <name evidence="2" type="ORF">ANCCAN_01699</name>
</gene>
<evidence type="ECO:0000313" key="2">
    <source>
        <dbReference type="EMBL" id="RCN52266.1"/>
    </source>
</evidence>
<reference evidence="2 3" key="1">
    <citation type="submission" date="2014-10" db="EMBL/GenBank/DDBJ databases">
        <title>Draft genome of the hookworm Ancylostoma caninum.</title>
        <authorList>
            <person name="Mitreva M."/>
        </authorList>
    </citation>
    <scope>NUCLEOTIDE SEQUENCE [LARGE SCALE GENOMIC DNA]</scope>
    <source>
        <strain evidence="2 3">Baltimore</strain>
    </source>
</reference>